<dbReference type="EMBL" id="VSRR010001533">
    <property type="protein sequence ID" value="MPC25951.1"/>
    <property type="molecule type" value="Genomic_DNA"/>
</dbReference>
<name>A0A5B7DWB9_PORTR</name>
<protein>
    <submittedName>
        <fullName evidence="1">Uncharacterized protein</fullName>
    </submittedName>
</protein>
<sequence length="202" mass="22614">MYKQASREARRLLADVAWPEKARRAVDDGRLAAGRVEKENGKLNEPHPILFTHGDFRNAQIRSSYILLCIENLSTGFGLLRFFDADRTTANGCLVEWWEEREGDIQSFLCRCADVIHALESQTLHYLFSFPAPSSNLTTLARHFTASESMSLARGQNCACFNFMLRGQQPTCGTNELTSGVRDPLLARRTGKLKEKNLGCGG</sequence>
<evidence type="ECO:0000313" key="1">
    <source>
        <dbReference type="EMBL" id="MPC25951.1"/>
    </source>
</evidence>
<dbReference type="Proteomes" id="UP000324222">
    <property type="component" value="Unassembled WGS sequence"/>
</dbReference>
<keyword evidence="2" id="KW-1185">Reference proteome</keyword>
<comment type="caution">
    <text evidence="1">The sequence shown here is derived from an EMBL/GenBank/DDBJ whole genome shotgun (WGS) entry which is preliminary data.</text>
</comment>
<evidence type="ECO:0000313" key="2">
    <source>
        <dbReference type="Proteomes" id="UP000324222"/>
    </source>
</evidence>
<organism evidence="1 2">
    <name type="scientific">Portunus trituberculatus</name>
    <name type="common">Swimming crab</name>
    <name type="synonym">Neptunus trituberculatus</name>
    <dbReference type="NCBI Taxonomy" id="210409"/>
    <lineage>
        <taxon>Eukaryota</taxon>
        <taxon>Metazoa</taxon>
        <taxon>Ecdysozoa</taxon>
        <taxon>Arthropoda</taxon>
        <taxon>Crustacea</taxon>
        <taxon>Multicrustacea</taxon>
        <taxon>Malacostraca</taxon>
        <taxon>Eumalacostraca</taxon>
        <taxon>Eucarida</taxon>
        <taxon>Decapoda</taxon>
        <taxon>Pleocyemata</taxon>
        <taxon>Brachyura</taxon>
        <taxon>Eubrachyura</taxon>
        <taxon>Portunoidea</taxon>
        <taxon>Portunidae</taxon>
        <taxon>Portuninae</taxon>
        <taxon>Portunus</taxon>
    </lineage>
</organism>
<reference evidence="1 2" key="1">
    <citation type="submission" date="2019-05" db="EMBL/GenBank/DDBJ databases">
        <title>Another draft genome of Portunus trituberculatus and its Hox gene families provides insights of decapod evolution.</title>
        <authorList>
            <person name="Jeong J.-H."/>
            <person name="Song I."/>
            <person name="Kim S."/>
            <person name="Choi T."/>
            <person name="Kim D."/>
            <person name="Ryu S."/>
            <person name="Kim W."/>
        </authorList>
    </citation>
    <scope>NUCLEOTIDE SEQUENCE [LARGE SCALE GENOMIC DNA]</scope>
    <source>
        <tissue evidence="1">Muscle</tissue>
    </source>
</reference>
<gene>
    <name evidence="1" type="ORF">E2C01_019075</name>
</gene>
<proteinExistence type="predicted"/>
<accession>A0A5B7DWB9</accession>
<dbReference type="AlphaFoldDB" id="A0A5B7DWB9"/>